<keyword evidence="3" id="KW-1185">Reference proteome</keyword>
<organism evidence="2 3">
    <name type="scientific">Aquimarina addita</name>
    <dbReference type="NCBI Taxonomy" id="870485"/>
    <lineage>
        <taxon>Bacteria</taxon>
        <taxon>Pseudomonadati</taxon>
        <taxon>Bacteroidota</taxon>
        <taxon>Flavobacteriia</taxon>
        <taxon>Flavobacteriales</taxon>
        <taxon>Flavobacteriaceae</taxon>
        <taxon>Aquimarina</taxon>
    </lineage>
</organism>
<gene>
    <name evidence="2" type="ORF">GCM10022393_01090</name>
</gene>
<accession>A0ABP7X7V4</accession>
<dbReference type="SUPFAM" id="SSF49464">
    <property type="entry name" value="Carboxypeptidase regulatory domain-like"/>
    <property type="match status" value="1"/>
</dbReference>
<dbReference type="EMBL" id="BAABCW010000001">
    <property type="protein sequence ID" value="GAA4106605.1"/>
    <property type="molecule type" value="Genomic_DNA"/>
</dbReference>
<dbReference type="CDD" id="cd22209">
    <property type="entry name" value="EMC10"/>
    <property type="match status" value="1"/>
</dbReference>
<evidence type="ECO:0000256" key="1">
    <source>
        <dbReference type="SAM" id="SignalP"/>
    </source>
</evidence>
<evidence type="ECO:0000313" key="2">
    <source>
        <dbReference type="EMBL" id="GAA4106605.1"/>
    </source>
</evidence>
<dbReference type="Gene3D" id="2.60.40.1120">
    <property type="entry name" value="Carboxypeptidase-like, regulatory domain"/>
    <property type="match status" value="1"/>
</dbReference>
<feature type="signal peptide" evidence="1">
    <location>
        <begin position="1"/>
        <end position="18"/>
    </location>
</feature>
<keyword evidence="2" id="KW-0675">Receptor</keyword>
<keyword evidence="1" id="KW-0732">Signal</keyword>
<dbReference type="Proteomes" id="UP001500459">
    <property type="component" value="Unassembled WGS sequence"/>
</dbReference>
<sequence>MHKYFILLSLLFSFSVFAQYEIRGTITDNTNEKVSFANIQIHKGEKLISYGTSNTNGAYVIKLKSAGTYSVKVTHMQFVPLEDTLVVSDDQNTLMKNYILTENAEDLGEVILKFEPKVMEISTDTITYNIKALTNGTENNLADVIDKLPGVELNASGLITVNGKAIKKLLIDGEELFKKQHRLTAESVTSEMVEGIRYLDKFKDFGNISGFDNKQMRALDISIKDEYKNKITGDVKAGGGYADKTLGHVNLYRLGGRLKIGFIGDYNSLGRQSITSNEYDQLTQTIEQDDFSSSGIQIREQNEQTPKFFDPTTDVSKRENGFGAFSFIYKPKENFKISLLNLSSNTAQKQRFLLTRNFFEDDLLFQEETRNVTSGFFLNTSLLELGYQPNEYSFFSYVVNYSPQQSDDEYRINTSDQNGSTDFLQQYDNEGWSLDQQLSFVGRIGAKTLLKWSGLAEIQELDANLDITASAPFLGLNFNDDFKITQFQKQNSKRFGYELQAVTNYKHAKLDIHQGVLFSDDVFGNEIAVRDEFTQTTQTDRTDSYIGVRYRGKIAKKLEYKTALEYRYLFFKRFDEVFDDYFVLPSVSMNYKINSSKQLDISYSYDFELPGSKTVHSGDVAEDFFTKSSISMVAQNEIFPSHTIRAYFMNFKASTGSNFFAFADYNYAPEFLSSNTFLSQTNVVNTQNIVGDNRQRLMLGSRINYRVRKLKANIFVNTDWFLNQEENQIGLLDNIAETSRFSQKLGIYSGYRKGVNYNLGVDYQIIDYSTSVNSIETKSVVTKPYLYITGSFFKKKASWSLGGEYAIYKTDLTQTEIMDIKPTVRYKLDDNWELTLEGNNILNIDNSEIAENINTSNYTESRISDTLEGYLVLGVYYRLK</sequence>
<reference evidence="3" key="1">
    <citation type="journal article" date="2019" name="Int. J. Syst. Evol. Microbiol.">
        <title>The Global Catalogue of Microorganisms (GCM) 10K type strain sequencing project: providing services to taxonomists for standard genome sequencing and annotation.</title>
        <authorList>
            <consortium name="The Broad Institute Genomics Platform"/>
            <consortium name="The Broad Institute Genome Sequencing Center for Infectious Disease"/>
            <person name="Wu L."/>
            <person name="Ma J."/>
        </authorList>
    </citation>
    <scope>NUCLEOTIDE SEQUENCE [LARGE SCALE GENOMIC DNA]</scope>
    <source>
        <strain evidence="3">JCM 17106</strain>
    </source>
</reference>
<evidence type="ECO:0000313" key="3">
    <source>
        <dbReference type="Proteomes" id="UP001500459"/>
    </source>
</evidence>
<dbReference type="Pfam" id="PF13620">
    <property type="entry name" value="CarboxypepD_reg"/>
    <property type="match status" value="1"/>
</dbReference>
<dbReference type="RefSeq" id="WP_344923794.1">
    <property type="nucleotide sequence ID" value="NZ_BAABCW010000001.1"/>
</dbReference>
<name>A0ABP7X7V4_9FLAO</name>
<protein>
    <submittedName>
        <fullName evidence="2">TonB-dependent receptor</fullName>
    </submittedName>
</protein>
<proteinExistence type="predicted"/>
<feature type="chain" id="PRO_5045907169" evidence="1">
    <location>
        <begin position="19"/>
        <end position="880"/>
    </location>
</feature>
<dbReference type="InterPro" id="IPR008969">
    <property type="entry name" value="CarboxyPept-like_regulatory"/>
</dbReference>
<dbReference type="SUPFAM" id="SSF56935">
    <property type="entry name" value="Porins"/>
    <property type="match status" value="1"/>
</dbReference>
<comment type="caution">
    <text evidence="2">The sequence shown here is derived from an EMBL/GenBank/DDBJ whole genome shotgun (WGS) entry which is preliminary data.</text>
</comment>